<organism evidence="1 2">
    <name type="scientific">Candidatus Woesebacteria bacterium RBG_13_46_13</name>
    <dbReference type="NCBI Taxonomy" id="1802479"/>
    <lineage>
        <taxon>Bacteria</taxon>
        <taxon>Candidatus Woeseibacteriota</taxon>
    </lineage>
</organism>
<reference evidence="1 2" key="1">
    <citation type="journal article" date="2016" name="Nat. Commun.">
        <title>Thousands of microbial genomes shed light on interconnected biogeochemical processes in an aquifer system.</title>
        <authorList>
            <person name="Anantharaman K."/>
            <person name="Brown C.T."/>
            <person name="Hug L.A."/>
            <person name="Sharon I."/>
            <person name="Castelle C.J."/>
            <person name="Probst A.J."/>
            <person name="Thomas B.C."/>
            <person name="Singh A."/>
            <person name="Wilkins M.J."/>
            <person name="Karaoz U."/>
            <person name="Brodie E.L."/>
            <person name="Williams K.H."/>
            <person name="Hubbard S.S."/>
            <person name="Banfield J.F."/>
        </authorList>
    </citation>
    <scope>NUCLEOTIDE SEQUENCE [LARGE SCALE GENOMIC DNA]</scope>
</reference>
<accession>A0A1F7X5K2</accession>
<dbReference type="AlphaFoldDB" id="A0A1F7X5K2"/>
<proteinExistence type="predicted"/>
<evidence type="ECO:0000313" key="2">
    <source>
        <dbReference type="Proteomes" id="UP000176778"/>
    </source>
</evidence>
<protein>
    <submittedName>
        <fullName evidence="1">Uncharacterized protein</fullName>
    </submittedName>
</protein>
<dbReference type="STRING" id="1802479.A2Y68_02960"/>
<gene>
    <name evidence="1" type="ORF">A2Y68_02960</name>
</gene>
<dbReference type="Proteomes" id="UP000176778">
    <property type="component" value="Unassembled WGS sequence"/>
</dbReference>
<dbReference type="EMBL" id="MGFR01000001">
    <property type="protein sequence ID" value="OGM10370.1"/>
    <property type="molecule type" value="Genomic_DNA"/>
</dbReference>
<evidence type="ECO:0000313" key="1">
    <source>
        <dbReference type="EMBL" id="OGM10370.1"/>
    </source>
</evidence>
<name>A0A1F7X5K2_9BACT</name>
<comment type="caution">
    <text evidence="1">The sequence shown here is derived from an EMBL/GenBank/DDBJ whole genome shotgun (WGS) entry which is preliminary data.</text>
</comment>
<sequence>MAEIISSSEKREAEFNRFIVTEYLRYGSVDEVFRRNDYALPISYPGVQRLLDKWGIVKAAGPNTRLSEALAFLSRLSSEKIPLETLYRNMPPSFKTSMGTLHRILTHIRKGTIRRVGTALILSPRANPNMVLVGNDVSVPRLEVGKKFGSISLPMGYSRRTEGRVTSVLRVLQQEVFTQRAIERTLPMDELTGSTDPFMYIDIADVRVAVYNFLLPDWLSDTKRFSSFKIQDLRFLHVSEICSAEGNFRTGMAEMGNGYRRLLAEPRRDFALDPLFERSFLNSQLALTPVPER</sequence>